<keyword evidence="2" id="KW-1185">Reference proteome</keyword>
<dbReference type="EMBL" id="SDEE01000202">
    <property type="protein sequence ID" value="RXW19440.1"/>
    <property type="molecule type" value="Genomic_DNA"/>
</dbReference>
<comment type="caution">
    <text evidence="1">The sequence shown here is derived from an EMBL/GenBank/DDBJ whole genome shotgun (WGS) entry which is preliminary data.</text>
</comment>
<name>A0A4Q2DHP6_9AGAR</name>
<dbReference type="AlphaFoldDB" id="A0A4Q2DHP6"/>
<accession>A0A4Q2DHP6</accession>
<evidence type="ECO:0000313" key="2">
    <source>
        <dbReference type="Proteomes" id="UP000290288"/>
    </source>
</evidence>
<gene>
    <name evidence="1" type="ORF">EST38_g6425</name>
</gene>
<proteinExistence type="predicted"/>
<reference evidence="1 2" key="1">
    <citation type="submission" date="2019-01" db="EMBL/GenBank/DDBJ databases">
        <title>Draft genome sequence of Psathyrella aberdarensis IHI B618.</title>
        <authorList>
            <person name="Buettner E."/>
            <person name="Kellner H."/>
        </authorList>
    </citation>
    <scope>NUCLEOTIDE SEQUENCE [LARGE SCALE GENOMIC DNA]</scope>
    <source>
        <strain evidence="1 2">IHI B618</strain>
    </source>
</reference>
<evidence type="ECO:0000313" key="1">
    <source>
        <dbReference type="EMBL" id="RXW19440.1"/>
    </source>
</evidence>
<sequence>MAILNAVAGGVGCVPIFSVTDALQLDVTRRVAGFPWLTRSDDDEQLSAVRVAGIFLMIKAASTTTTTTPTTTFFQLRSSISISLPSHDRFNSIQEKLVLGAKILAYQQHSLNTSRESRRREPAGFVVFAQTDFSSSGHVSSARLTIFGL</sequence>
<protein>
    <submittedName>
        <fullName evidence="1">Uncharacterized protein</fullName>
    </submittedName>
</protein>
<organism evidence="1 2">
    <name type="scientific">Candolleomyces aberdarensis</name>
    <dbReference type="NCBI Taxonomy" id="2316362"/>
    <lineage>
        <taxon>Eukaryota</taxon>
        <taxon>Fungi</taxon>
        <taxon>Dikarya</taxon>
        <taxon>Basidiomycota</taxon>
        <taxon>Agaricomycotina</taxon>
        <taxon>Agaricomycetes</taxon>
        <taxon>Agaricomycetidae</taxon>
        <taxon>Agaricales</taxon>
        <taxon>Agaricineae</taxon>
        <taxon>Psathyrellaceae</taxon>
        <taxon>Candolleomyces</taxon>
    </lineage>
</organism>
<dbReference type="Proteomes" id="UP000290288">
    <property type="component" value="Unassembled WGS sequence"/>
</dbReference>